<accession>A0A0N5A6Z1</accession>
<sequence>MRKVLLVKGFLDEDGTLTQKGSILQRLKNVKYEIVLAEVLCLFVSFKPFKKHNIRCDGFMDHVNNVKNIFEDIFNCEKHYRVLPGDAEFKFNYNEYSDPINGIIMGDELDEVATTYGTSLPALLKVVKELLNLCKVLLNVSEMKENVKDKIQSVCNSLNDILKNDISMLNY</sequence>
<name>A0A0N5A6Z1_PARTI</name>
<dbReference type="WBParaSite" id="PTRK_0001778250.1">
    <property type="protein sequence ID" value="PTRK_0001778250.1"/>
    <property type="gene ID" value="PTRK_0001778250"/>
</dbReference>
<proteinExistence type="predicted"/>
<evidence type="ECO:0000313" key="1">
    <source>
        <dbReference type="Proteomes" id="UP000038045"/>
    </source>
</evidence>
<organism evidence="1 2">
    <name type="scientific">Parastrongyloides trichosuri</name>
    <name type="common">Possum-specific nematode worm</name>
    <dbReference type="NCBI Taxonomy" id="131310"/>
    <lineage>
        <taxon>Eukaryota</taxon>
        <taxon>Metazoa</taxon>
        <taxon>Ecdysozoa</taxon>
        <taxon>Nematoda</taxon>
        <taxon>Chromadorea</taxon>
        <taxon>Rhabditida</taxon>
        <taxon>Tylenchina</taxon>
        <taxon>Panagrolaimomorpha</taxon>
        <taxon>Strongyloidoidea</taxon>
        <taxon>Strongyloididae</taxon>
        <taxon>Parastrongyloides</taxon>
    </lineage>
</organism>
<evidence type="ECO:0000313" key="2">
    <source>
        <dbReference type="WBParaSite" id="PTRK_0001778250.1"/>
    </source>
</evidence>
<reference evidence="2" key="1">
    <citation type="submission" date="2017-02" db="UniProtKB">
        <authorList>
            <consortium name="WormBaseParasite"/>
        </authorList>
    </citation>
    <scope>IDENTIFICATION</scope>
</reference>
<protein>
    <submittedName>
        <fullName evidence="2">tRNA pseudouridine synthase A</fullName>
    </submittedName>
</protein>
<dbReference type="AlphaFoldDB" id="A0A0N5A6Z1"/>
<dbReference type="Proteomes" id="UP000038045">
    <property type="component" value="Unplaced"/>
</dbReference>
<keyword evidence="1" id="KW-1185">Reference proteome</keyword>